<keyword evidence="1" id="KW-1133">Transmembrane helix</keyword>
<dbReference type="GeneID" id="13824922"/>
<proteinExistence type="predicted"/>
<evidence type="ECO:0000313" key="2">
    <source>
        <dbReference type="EMBL" id="AES86303.1"/>
    </source>
</evidence>
<organism evidence="2">
    <name type="scientific">Phoronopsis harmeri</name>
    <dbReference type="NCBI Taxonomy" id="490051"/>
    <lineage>
        <taxon>Eukaryota</taxon>
        <taxon>Metazoa</taxon>
        <taxon>Spiralia</taxon>
        <taxon>Lophotrochozoa</taxon>
        <taxon>Phoronida</taxon>
        <taxon>Phoronidae</taxon>
        <taxon>Phoronopsis</taxon>
    </lineage>
</organism>
<name>J9PMY5_9BILA</name>
<feature type="transmembrane region" description="Helical" evidence="1">
    <location>
        <begin position="46"/>
        <end position="66"/>
    </location>
</feature>
<evidence type="ECO:0000256" key="1">
    <source>
        <dbReference type="SAM" id="Phobius"/>
    </source>
</evidence>
<keyword evidence="1" id="KW-0812">Transmembrane</keyword>
<keyword evidence="2" id="KW-0496">Mitochondrion</keyword>
<accession>J9PMY5</accession>
<dbReference type="RefSeq" id="YP_006883123.1">
    <property type="nucleotide sequence ID" value="NC_018761.1"/>
</dbReference>
<dbReference type="AlphaFoldDB" id="J9PMY5"/>
<geneLocation type="mitochondrion" evidence="2"/>
<dbReference type="CTD" id="4541"/>
<sequence length="163" mass="17985">MSLLLSSGFLVVSTFIYVSRPLSLGSSIMAVSFILTTLLGMTLSSWWGFILFLVYVGALLVLFVYVMAMSPNCFFSRPSVAMMSNYLMMITLAFTLLSFFIFTMVNNSSSNLMFLVSEKPLLLDSYHNISCLVGLSIILLVAMVAVVYLIPGKNQGAPLRPFN</sequence>
<reference evidence="2" key="1">
    <citation type="submission" date="2011-10" db="EMBL/GenBank/DDBJ databases">
        <title>Complete mitochondrial genome of Phoronopsis harmeri.</title>
        <authorList>
            <person name="Lesny P."/>
            <person name="Grobe P."/>
            <person name="Podsiadlowski L."/>
        </authorList>
    </citation>
    <scope>NUCLEOTIDE SEQUENCE</scope>
</reference>
<dbReference type="EMBL" id="JN832704">
    <property type="protein sequence ID" value="AES86303.1"/>
    <property type="molecule type" value="Genomic_DNA"/>
</dbReference>
<feature type="transmembrane region" description="Helical" evidence="1">
    <location>
        <begin position="125"/>
        <end position="150"/>
    </location>
</feature>
<feature type="transmembrane region" description="Helical" evidence="1">
    <location>
        <begin position="86"/>
        <end position="105"/>
    </location>
</feature>
<gene>
    <name evidence="2" type="primary">ND6</name>
</gene>
<keyword evidence="1" id="KW-0472">Membrane</keyword>
<protein>
    <submittedName>
        <fullName evidence="2">NADH dehydrogenase subunit 6</fullName>
    </submittedName>
</protein>